<dbReference type="SUPFAM" id="SSF53383">
    <property type="entry name" value="PLP-dependent transferases"/>
    <property type="match status" value="1"/>
</dbReference>
<keyword evidence="6" id="KW-1185">Reference proteome</keyword>
<comment type="cofactor">
    <cofactor evidence="1 4">
        <name>pyridoxal 5'-phosphate</name>
        <dbReference type="ChEBI" id="CHEBI:597326"/>
    </cofactor>
</comment>
<proteinExistence type="inferred from homology"/>
<dbReference type="InterPro" id="IPR015422">
    <property type="entry name" value="PyrdxlP-dep_Trfase_small"/>
</dbReference>
<organism evidence="5 6">
    <name type="scientific">Maricaulis virginensis</name>
    <dbReference type="NCBI Taxonomy" id="144022"/>
    <lineage>
        <taxon>Bacteria</taxon>
        <taxon>Pseudomonadati</taxon>
        <taxon>Pseudomonadota</taxon>
        <taxon>Alphaproteobacteria</taxon>
        <taxon>Maricaulales</taxon>
        <taxon>Maricaulaceae</taxon>
        <taxon>Maricaulis</taxon>
    </lineage>
</organism>
<evidence type="ECO:0000256" key="1">
    <source>
        <dbReference type="ARBA" id="ARBA00001933"/>
    </source>
</evidence>
<dbReference type="EMBL" id="BSFE01000004">
    <property type="protein sequence ID" value="GLK52325.1"/>
    <property type="molecule type" value="Genomic_DNA"/>
</dbReference>
<evidence type="ECO:0000256" key="3">
    <source>
        <dbReference type="PIRSR" id="PIRSR001434-2"/>
    </source>
</evidence>
<dbReference type="Gene3D" id="3.90.1150.10">
    <property type="entry name" value="Aspartate Aminotransferase, domain 1"/>
    <property type="match status" value="1"/>
</dbReference>
<reference evidence="5" key="1">
    <citation type="journal article" date="2014" name="Int. J. Syst. Evol. Microbiol.">
        <title>Complete genome sequence of Corynebacterium casei LMG S-19264T (=DSM 44701T), isolated from a smear-ripened cheese.</title>
        <authorList>
            <consortium name="US DOE Joint Genome Institute (JGI-PGF)"/>
            <person name="Walter F."/>
            <person name="Albersmeier A."/>
            <person name="Kalinowski J."/>
            <person name="Ruckert C."/>
        </authorList>
    </citation>
    <scope>NUCLEOTIDE SEQUENCE</scope>
    <source>
        <strain evidence="5">VKM B-1513</strain>
    </source>
</reference>
<comment type="similarity">
    <text evidence="4">Belongs to the trans-sulfuration enzymes family.</text>
</comment>
<evidence type="ECO:0000256" key="2">
    <source>
        <dbReference type="ARBA" id="ARBA00022898"/>
    </source>
</evidence>
<dbReference type="PIRSF" id="PIRSF001434">
    <property type="entry name" value="CGS"/>
    <property type="match status" value="1"/>
</dbReference>
<evidence type="ECO:0000313" key="6">
    <source>
        <dbReference type="Proteomes" id="UP001143486"/>
    </source>
</evidence>
<protein>
    <submittedName>
        <fullName evidence="5">Cystathionine gamma-synthase</fullName>
    </submittedName>
</protein>
<keyword evidence="2 3" id="KW-0663">Pyridoxal phosphate</keyword>
<accession>A0A9W6INB4</accession>
<dbReference type="InterPro" id="IPR015421">
    <property type="entry name" value="PyrdxlP-dep_Trfase_major"/>
</dbReference>
<dbReference type="GO" id="GO:0005737">
    <property type="term" value="C:cytoplasm"/>
    <property type="evidence" value="ECO:0007669"/>
    <property type="project" value="TreeGrafter"/>
</dbReference>
<dbReference type="GO" id="GO:0030170">
    <property type="term" value="F:pyridoxal phosphate binding"/>
    <property type="evidence" value="ECO:0007669"/>
    <property type="project" value="InterPro"/>
</dbReference>
<dbReference type="InterPro" id="IPR015424">
    <property type="entry name" value="PyrdxlP-dep_Trfase"/>
</dbReference>
<dbReference type="GO" id="GO:0019346">
    <property type="term" value="P:transsulfuration"/>
    <property type="evidence" value="ECO:0007669"/>
    <property type="project" value="InterPro"/>
</dbReference>
<dbReference type="GO" id="GO:0016846">
    <property type="term" value="F:carbon-sulfur lyase activity"/>
    <property type="evidence" value="ECO:0007669"/>
    <property type="project" value="TreeGrafter"/>
</dbReference>
<dbReference type="FunFam" id="3.40.640.10:FF:000046">
    <property type="entry name" value="Cystathionine gamma-lyase"/>
    <property type="match status" value="1"/>
</dbReference>
<sequence>MVAAMRGLDSHDELICLRAGGQPQAGAEPVLPPIVQASLFRHARTADLLDGLAHESRRTVYSRGTNPGVRALETSLAALERADDCRCFGSGMAAIAATLFAVLDSGDHILFAGDIYGPTLQLATQLERFGITHSQVFPEGETALDTIETALTPATRLIFVESPGTMLFGLLPLEAIARLAHSRNILTAIDNTVATPLLQKPITLGFDIVLHSCSKYIGGHSDVIGGAVMASEDLVRRIFERGYMLLGCIQAPLDAFLLTRGLMTLPARLKQHQADGETLARALADHPRVRRVFHPALNDGSADLFQRQMRGHSGLFSIEIDAPDFDRVCACLDRLKLFGRAVSWGGVESLVIPAGRADGRDPRRPFNLVRLSVGLEGPDRLLDDLDQALGQ</sequence>
<evidence type="ECO:0000313" key="5">
    <source>
        <dbReference type="EMBL" id="GLK52325.1"/>
    </source>
</evidence>
<dbReference type="Pfam" id="PF01053">
    <property type="entry name" value="Cys_Met_Meta_PP"/>
    <property type="match status" value="1"/>
</dbReference>
<feature type="modified residue" description="N6-(pyridoxal phosphate)lysine" evidence="3">
    <location>
        <position position="215"/>
    </location>
</feature>
<dbReference type="PANTHER" id="PTHR11808">
    <property type="entry name" value="TRANS-SULFURATION ENZYME FAMILY MEMBER"/>
    <property type="match status" value="1"/>
</dbReference>
<reference evidence="5" key="2">
    <citation type="submission" date="2023-01" db="EMBL/GenBank/DDBJ databases">
        <authorList>
            <person name="Sun Q."/>
            <person name="Evtushenko L."/>
        </authorList>
    </citation>
    <scope>NUCLEOTIDE SEQUENCE</scope>
    <source>
        <strain evidence="5">VKM B-1513</strain>
    </source>
</reference>
<comment type="caution">
    <text evidence="5">The sequence shown here is derived from an EMBL/GenBank/DDBJ whole genome shotgun (WGS) entry which is preliminary data.</text>
</comment>
<gene>
    <name evidence="5" type="ORF">GCM10017621_18330</name>
</gene>
<dbReference type="AlphaFoldDB" id="A0A9W6INB4"/>
<dbReference type="Proteomes" id="UP001143486">
    <property type="component" value="Unassembled WGS sequence"/>
</dbReference>
<name>A0A9W6INB4_9PROT</name>
<dbReference type="Gene3D" id="3.40.640.10">
    <property type="entry name" value="Type I PLP-dependent aspartate aminotransferase-like (Major domain)"/>
    <property type="match status" value="1"/>
</dbReference>
<dbReference type="InterPro" id="IPR000277">
    <property type="entry name" value="Cys/Met-Metab_PyrdxlP-dep_enz"/>
</dbReference>
<evidence type="ECO:0000256" key="4">
    <source>
        <dbReference type="RuleBase" id="RU362118"/>
    </source>
</evidence>